<keyword evidence="3" id="KW-1185">Reference proteome</keyword>
<proteinExistence type="predicted"/>
<dbReference type="EMBL" id="CP032487">
    <property type="protein sequence ID" value="QAX79492.1"/>
    <property type="molecule type" value="Genomic_DNA"/>
</dbReference>
<dbReference type="InterPro" id="IPR001173">
    <property type="entry name" value="Glyco_trans_2-like"/>
</dbReference>
<reference evidence="3" key="1">
    <citation type="submission" date="2018-09" db="EMBL/GenBank/DDBJ databases">
        <title>Yersinia hibernicus sp. nov.</title>
        <authorList>
            <person name="Nguyen S.V."/>
            <person name="Mundanda D.M."/>
            <person name="Anes J."/>
            <person name="Fanning S."/>
        </authorList>
    </citation>
    <scope>NUCLEOTIDE SEQUENCE [LARGE SCALE GENOMIC DNA]</scope>
    <source>
        <strain evidence="3">CFS1934</strain>
    </source>
</reference>
<dbReference type="InterPro" id="IPR029044">
    <property type="entry name" value="Nucleotide-diphossugar_trans"/>
</dbReference>
<feature type="domain" description="Glycosyltransferase 2-like" evidence="1">
    <location>
        <begin position="8"/>
        <end position="135"/>
    </location>
</feature>
<dbReference type="Pfam" id="PF00535">
    <property type="entry name" value="Glycos_transf_2"/>
    <property type="match status" value="1"/>
</dbReference>
<dbReference type="RefSeq" id="WP_129197301.1">
    <property type="nucleotide sequence ID" value="NZ_CP032487.1"/>
</dbReference>
<dbReference type="Proteomes" id="UP000288804">
    <property type="component" value="Chromosome"/>
</dbReference>
<name>A0ABX5R1T5_9GAMM</name>
<gene>
    <name evidence="2" type="ORF">D5F51_13560</name>
</gene>
<evidence type="ECO:0000313" key="2">
    <source>
        <dbReference type="EMBL" id="QAX79492.1"/>
    </source>
</evidence>
<organism evidence="2 3">
    <name type="scientific">Yersinia hibernica</name>
    <dbReference type="NCBI Taxonomy" id="2339259"/>
    <lineage>
        <taxon>Bacteria</taxon>
        <taxon>Pseudomonadati</taxon>
        <taxon>Pseudomonadota</taxon>
        <taxon>Gammaproteobacteria</taxon>
        <taxon>Enterobacterales</taxon>
        <taxon>Yersiniaceae</taxon>
        <taxon>Yersinia</taxon>
    </lineage>
</organism>
<accession>A0ABX5R1T5</accession>
<evidence type="ECO:0000259" key="1">
    <source>
        <dbReference type="Pfam" id="PF00535"/>
    </source>
</evidence>
<dbReference type="PANTHER" id="PTHR22916">
    <property type="entry name" value="GLYCOSYLTRANSFERASE"/>
    <property type="match status" value="1"/>
</dbReference>
<dbReference type="PANTHER" id="PTHR22916:SF3">
    <property type="entry name" value="UDP-GLCNAC:BETAGAL BETA-1,3-N-ACETYLGLUCOSAMINYLTRANSFERASE-LIKE PROTEIN 1"/>
    <property type="match status" value="1"/>
</dbReference>
<evidence type="ECO:0000313" key="3">
    <source>
        <dbReference type="Proteomes" id="UP000288804"/>
    </source>
</evidence>
<dbReference type="Gene3D" id="3.90.550.10">
    <property type="entry name" value="Spore Coat Polysaccharide Biosynthesis Protein SpsA, Chain A"/>
    <property type="match status" value="1"/>
</dbReference>
<dbReference type="SUPFAM" id="SSF53448">
    <property type="entry name" value="Nucleotide-diphospho-sugar transferases"/>
    <property type="match status" value="1"/>
</dbReference>
<protein>
    <submittedName>
        <fullName evidence="2">Glycosyltransferase</fullName>
    </submittedName>
</protein>
<dbReference type="CDD" id="cd00761">
    <property type="entry name" value="Glyco_tranf_GTA_type"/>
    <property type="match status" value="1"/>
</dbReference>
<sequence>MDNKKLLSLIIPVYNADKYLDSCLASVFSQWDNTLEVIIINDGSTDNSADIIKKYSENFEFVYIAQENAGISVVRNKGISTSSGRYITFLDADDLWCDDIYHTIKEVIRANSSDGLIFNYSEIIDDKEKAFKLIKENKLTVDNLDSVKLRIAESEMFYVWRCIFNRDIFNGINFDIGRRFEDQLLLPILINKCKSIFECKDLIVQYRQVSSSITKNIYISDLDDSEFGLVRFTDQYLKNNSKYWAVVLASVFLSHVSKCARIYHINKSRALESYNKAYEIVPLKAILHSGKLKSILYYIFKYKLFFRLVSSVEHEVKNK</sequence>